<feature type="transmembrane region" description="Helical" evidence="1">
    <location>
        <begin position="7"/>
        <end position="27"/>
    </location>
</feature>
<dbReference type="Proteomes" id="UP001272052">
    <property type="component" value="Unassembled WGS sequence"/>
</dbReference>
<keyword evidence="1" id="KW-1133">Transmembrane helix</keyword>
<gene>
    <name evidence="2" type="ORF">MmiAt1_17810</name>
</gene>
<name>A0ABU3VRW5_9EURY</name>
<accession>A0ABU3VRW5</accession>
<evidence type="ECO:0000256" key="1">
    <source>
        <dbReference type="SAM" id="Phobius"/>
    </source>
</evidence>
<feature type="transmembrane region" description="Helical" evidence="1">
    <location>
        <begin position="75"/>
        <end position="94"/>
    </location>
</feature>
<sequence length="95" mass="10405">MKTSITACVAAVYSAVSISICICFFLRHPFASRTGVLLPSVSVLLLPPPARAKPAVLNSFKTGTRVIESDYSCHFFIFYTILISHIIHALSCLFI</sequence>
<evidence type="ECO:0008006" key="4">
    <source>
        <dbReference type="Google" id="ProtNLM"/>
    </source>
</evidence>
<dbReference type="EMBL" id="JAWDKC010000037">
    <property type="protein sequence ID" value="MDV0446163.1"/>
    <property type="molecule type" value="Genomic_DNA"/>
</dbReference>
<reference evidence="2 3" key="1">
    <citation type="submission" date="2023-06" db="EMBL/GenBank/DDBJ databases">
        <title>Genome sequence of Methanimicrococcus sp. At1.</title>
        <authorList>
            <person name="Protasov E."/>
            <person name="Platt K."/>
            <person name="Poehlein A."/>
            <person name="Daniel R."/>
            <person name="Brune A."/>
        </authorList>
    </citation>
    <scope>NUCLEOTIDE SEQUENCE [LARGE SCALE GENOMIC DNA]</scope>
    <source>
        <strain evidence="2 3">At1</strain>
    </source>
</reference>
<keyword evidence="1" id="KW-0812">Transmembrane</keyword>
<keyword evidence="3" id="KW-1185">Reference proteome</keyword>
<evidence type="ECO:0000313" key="2">
    <source>
        <dbReference type="EMBL" id="MDV0446163.1"/>
    </source>
</evidence>
<proteinExistence type="predicted"/>
<keyword evidence="1" id="KW-0472">Membrane</keyword>
<organism evidence="2 3">
    <name type="scientific">Methanimicrococcus hacksteinii</name>
    <dbReference type="NCBI Taxonomy" id="3028293"/>
    <lineage>
        <taxon>Archaea</taxon>
        <taxon>Methanobacteriati</taxon>
        <taxon>Methanobacteriota</taxon>
        <taxon>Stenosarchaea group</taxon>
        <taxon>Methanomicrobia</taxon>
        <taxon>Methanosarcinales</taxon>
        <taxon>Methanosarcinaceae</taxon>
        <taxon>Methanimicrococcus</taxon>
    </lineage>
</organism>
<comment type="caution">
    <text evidence="2">The sequence shown here is derived from an EMBL/GenBank/DDBJ whole genome shotgun (WGS) entry which is preliminary data.</text>
</comment>
<evidence type="ECO:0000313" key="3">
    <source>
        <dbReference type="Proteomes" id="UP001272052"/>
    </source>
</evidence>
<protein>
    <recommendedName>
        <fullName evidence="4">Secreted peptide</fullName>
    </recommendedName>
</protein>